<evidence type="ECO:0000313" key="2">
    <source>
        <dbReference type="Proteomes" id="UP001176961"/>
    </source>
</evidence>
<comment type="caution">
    <text evidence="1">The sequence shown here is derived from an EMBL/GenBank/DDBJ whole genome shotgun (WGS) entry which is preliminary data.</text>
</comment>
<accession>A0AA36HBP3</accession>
<proteinExistence type="predicted"/>
<dbReference type="EMBL" id="CATQJL010000316">
    <property type="protein sequence ID" value="CAJ0607603.1"/>
    <property type="molecule type" value="Genomic_DNA"/>
</dbReference>
<gene>
    <name evidence="1" type="ORF">CYNAS_LOCUS19586</name>
</gene>
<sequence length="105" mass="11838">MQHMSGDSASFSLKHKMMRHFVAFSLLLFFLKISVEATKFVPNYKLCSRFGDSACRARCLKRLNCQNGHCKGQKLEFKNGAVVFPPCVCEDCPGGQKTKKLPSIY</sequence>
<protein>
    <submittedName>
        <fullName evidence="1">Uncharacterized protein</fullName>
    </submittedName>
</protein>
<dbReference type="AlphaFoldDB" id="A0AA36HBP3"/>
<organism evidence="1 2">
    <name type="scientific">Cylicocyclus nassatus</name>
    <name type="common">Nematode worm</name>
    <dbReference type="NCBI Taxonomy" id="53992"/>
    <lineage>
        <taxon>Eukaryota</taxon>
        <taxon>Metazoa</taxon>
        <taxon>Ecdysozoa</taxon>
        <taxon>Nematoda</taxon>
        <taxon>Chromadorea</taxon>
        <taxon>Rhabditida</taxon>
        <taxon>Rhabditina</taxon>
        <taxon>Rhabditomorpha</taxon>
        <taxon>Strongyloidea</taxon>
        <taxon>Strongylidae</taxon>
        <taxon>Cylicocyclus</taxon>
    </lineage>
</organism>
<reference evidence="1" key="1">
    <citation type="submission" date="2023-07" db="EMBL/GenBank/DDBJ databases">
        <authorList>
            <consortium name="CYATHOMIX"/>
        </authorList>
    </citation>
    <scope>NUCLEOTIDE SEQUENCE</scope>
    <source>
        <strain evidence="1">N/A</strain>
    </source>
</reference>
<name>A0AA36HBP3_CYLNA</name>
<evidence type="ECO:0000313" key="1">
    <source>
        <dbReference type="EMBL" id="CAJ0607603.1"/>
    </source>
</evidence>
<keyword evidence="2" id="KW-1185">Reference proteome</keyword>
<dbReference type="Proteomes" id="UP001176961">
    <property type="component" value="Unassembled WGS sequence"/>
</dbReference>